<gene>
    <name evidence="2" type="ORF">PG997_012278</name>
</gene>
<proteinExistence type="predicted"/>
<keyword evidence="3" id="KW-1185">Reference proteome</keyword>
<evidence type="ECO:0000313" key="3">
    <source>
        <dbReference type="Proteomes" id="UP001433268"/>
    </source>
</evidence>
<feature type="chain" id="PRO_5047010883" evidence="1">
    <location>
        <begin position="20"/>
        <end position="200"/>
    </location>
</feature>
<dbReference type="RefSeq" id="XP_066662284.1">
    <property type="nucleotide sequence ID" value="XM_066816592.1"/>
</dbReference>
<evidence type="ECO:0000313" key="2">
    <source>
        <dbReference type="EMBL" id="KAK8065531.1"/>
    </source>
</evidence>
<protein>
    <submittedName>
        <fullName evidence="2">Uncharacterized protein</fullName>
    </submittedName>
</protein>
<evidence type="ECO:0000256" key="1">
    <source>
        <dbReference type="SAM" id="SignalP"/>
    </source>
</evidence>
<reference evidence="2 3" key="1">
    <citation type="submission" date="2023-01" db="EMBL/GenBank/DDBJ databases">
        <title>Analysis of 21 Apiospora genomes using comparative genomics revels a genus with tremendous synthesis potential of carbohydrate active enzymes and secondary metabolites.</title>
        <authorList>
            <person name="Sorensen T."/>
        </authorList>
    </citation>
    <scope>NUCLEOTIDE SEQUENCE [LARGE SCALE GENOMIC DNA]</scope>
    <source>
        <strain evidence="2 3">CBS 114990</strain>
    </source>
</reference>
<dbReference type="GeneID" id="92049652"/>
<name>A0ABR1V2W5_9PEZI</name>
<dbReference type="Proteomes" id="UP001433268">
    <property type="component" value="Unassembled WGS sequence"/>
</dbReference>
<accession>A0ABR1V2W5</accession>
<organism evidence="2 3">
    <name type="scientific">Apiospora hydei</name>
    <dbReference type="NCBI Taxonomy" id="1337664"/>
    <lineage>
        <taxon>Eukaryota</taxon>
        <taxon>Fungi</taxon>
        <taxon>Dikarya</taxon>
        <taxon>Ascomycota</taxon>
        <taxon>Pezizomycotina</taxon>
        <taxon>Sordariomycetes</taxon>
        <taxon>Xylariomycetidae</taxon>
        <taxon>Amphisphaeriales</taxon>
        <taxon>Apiosporaceae</taxon>
        <taxon>Apiospora</taxon>
    </lineage>
</organism>
<comment type="caution">
    <text evidence="2">The sequence shown here is derived from an EMBL/GenBank/DDBJ whole genome shotgun (WGS) entry which is preliminary data.</text>
</comment>
<dbReference type="EMBL" id="JAQQWN010000009">
    <property type="protein sequence ID" value="KAK8065531.1"/>
    <property type="molecule type" value="Genomic_DNA"/>
</dbReference>
<keyword evidence="1" id="KW-0732">Signal</keyword>
<feature type="signal peptide" evidence="1">
    <location>
        <begin position="1"/>
        <end position="19"/>
    </location>
</feature>
<sequence length="200" mass="21523">MLSKYFTALAAFATGAVLAVNQTGPYHIHITGKTDKSIDGYAASYHAGAAIEALVYVSGPANGTSQEYYYDYQSYNPETGEVFQPGYIVWQLPLSGANGTTYVPEALTIESRGNWASNVAPAMFYPGTDGGAAVSFYDEGYGANHSVYLTGRDDSGYTDQRPEQGPYVGGGYWYQTVSWVFALPPSNPTCLPVNLAMELI</sequence>